<dbReference type="EMBL" id="JAHIBW010000001">
    <property type="protein sequence ID" value="KAG7312943.1"/>
    <property type="molecule type" value="Genomic_DNA"/>
</dbReference>
<evidence type="ECO:0000313" key="3">
    <source>
        <dbReference type="Proteomes" id="UP000823941"/>
    </source>
</evidence>
<dbReference type="Proteomes" id="UP000823941">
    <property type="component" value="Chromosome 1"/>
</dbReference>
<evidence type="ECO:0000256" key="1">
    <source>
        <dbReference type="SAM" id="MobiDB-lite"/>
    </source>
</evidence>
<comment type="caution">
    <text evidence="2">The sequence shown here is derived from an EMBL/GenBank/DDBJ whole genome shotgun (WGS) entry which is preliminary data.</text>
</comment>
<evidence type="ECO:0008006" key="4">
    <source>
        <dbReference type="Google" id="ProtNLM"/>
    </source>
</evidence>
<evidence type="ECO:0000313" key="2">
    <source>
        <dbReference type="EMBL" id="KAG7312943.1"/>
    </source>
</evidence>
<reference evidence="2 3" key="1">
    <citation type="submission" date="2021-06" db="EMBL/GenBank/DDBJ databases">
        <title>A haploid diamondback moth (Plutella xylostella L.) genome assembly resolves 31 chromosomes and identifies a diamide resistance mutation.</title>
        <authorList>
            <person name="Ward C.M."/>
            <person name="Perry K.D."/>
            <person name="Baker G."/>
            <person name="Powis K."/>
            <person name="Heckel D.G."/>
            <person name="Baxter S.W."/>
        </authorList>
    </citation>
    <scope>NUCLEOTIDE SEQUENCE [LARGE SCALE GENOMIC DNA]</scope>
    <source>
        <strain evidence="2 3">LV</strain>
        <tissue evidence="2">Single pupa</tissue>
    </source>
</reference>
<organism evidence="2 3">
    <name type="scientific">Plutella xylostella</name>
    <name type="common">Diamondback moth</name>
    <name type="synonym">Plutella maculipennis</name>
    <dbReference type="NCBI Taxonomy" id="51655"/>
    <lineage>
        <taxon>Eukaryota</taxon>
        <taxon>Metazoa</taxon>
        <taxon>Ecdysozoa</taxon>
        <taxon>Arthropoda</taxon>
        <taxon>Hexapoda</taxon>
        <taxon>Insecta</taxon>
        <taxon>Pterygota</taxon>
        <taxon>Neoptera</taxon>
        <taxon>Endopterygota</taxon>
        <taxon>Lepidoptera</taxon>
        <taxon>Glossata</taxon>
        <taxon>Ditrysia</taxon>
        <taxon>Yponomeutoidea</taxon>
        <taxon>Plutellidae</taxon>
        <taxon>Plutella</taxon>
    </lineage>
</organism>
<proteinExistence type="predicted"/>
<protein>
    <recommendedName>
        <fullName evidence="4">Mutant cadherin</fullName>
    </recommendedName>
</protein>
<name>A0ABQ7R6T1_PLUXY</name>
<feature type="compositionally biased region" description="Polar residues" evidence="1">
    <location>
        <begin position="239"/>
        <end position="254"/>
    </location>
</feature>
<feature type="region of interest" description="Disordered" evidence="1">
    <location>
        <begin position="226"/>
        <end position="264"/>
    </location>
</feature>
<gene>
    <name evidence="2" type="ORF">JYU34_000005</name>
</gene>
<keyword evidence="3" id="KW-1185">Reference proteome</keyword>
<accession>A0ABQ7R6T1</accession>
<sequence>MTSTVVKCQSCNIVISEILCFIQNKIDVMDDESLMLVCSKFTEDEVEAGKRLLFDSVVNAGRMLSRKGDGKKSRNLEDIICLMKRTLPEMLPIFVARDLNKLPPVTFDHIDVTALLKDILVIKKEINTIKTSYATSEELIAVKSDISLMKTASLINTDNEYLNNINSKRGGFMRESFFGDSGPIGLSAELNPKESIESIKRVDNTDIGKNVNSAPEVNARASTAYASVTKQPGKRVEAPQSTAVTTSPPATKQVASRRAPSSDRIAAPSMRAVHNTDRQDQLKEDDWILVHRKKKERFQGKKGMASIDAGCKFKSADVKMPIYIYNVSKDTTEGDIKDYILAKTNILVNPEKITAQEEKEYNSFKIYISRNKWSLFDDSTLWPEGILFRKYFLFNKHRTTQEVQMRNSTQQQPNGSEHK</sequence>